<dbReference type="GO" id="GO:0000149">
    <property type="term" value="F:SNARE binding"/>
    <property type="evidence" value="ECO:0007669"/>
    <property type="project" value="TreeGrafter"/>
</dbReference>
<dbReference type="SUPFAM" id="SSF81995">
    <property type="entry name" value="beta-sandwich domain of Sec23/24"/>
    <property type="match status" value="1"/>
</dbReference>
<organism evidence="1 2">
    <name type="scientific">Tritrichomonas foetus</name>
    <dbReference type="NCBI Taxonomy" id="1144522"/>
    <lineage>
        <taxon>Eukaryota</taxon>
        <taxon>Metamonada</taxon>
        <taxon>Parabasalia</taxon>
        <taxon>Tritrichomonadida</taxon>
        <taxon>Tritrichomonadidae</taxon>
        <taxon>Tritrichomonas</taxon>
    </lineage>
</organism>
<proteinExistence type="predicted"/>
<dbReference type="GO" id="GO:0006886">
    <property type="term" value="P:intracellular protein transport"/>
    <property type="evidence" value="ECO:0007669"/>
    <property type="project" value="InterPro"/>
</dbReference>
<dbReference type="GO" id="GO:0070971">
    <property type="term" value="C:endoplasmic reticulum exit site"/>
    <property type="evidence" value="ECO:0007669"/>
    <property type="project" value="TreeGrafter"/>
</dbReference>
<dbReference type="GO" id="GO:0090110">
    <property type="term" value="P:COPII-coated vesicle cargo loading"/>
    <property type="evidence" value="ECO:0007669"/>
    <property type="project" value="TreeGrafter"/>
</dbReference>
<dbReference type="GO" id="GO:0008270">
    <property type="term" value="F:zinc ion binding"/>
    <property type="evidence" value="ECO:0007669"/>
    <property type="project" value="InterPro"/>
</dbReference>
<dbReference type="InterPro" id="IPR036465">
    <property type="entry name" value="vWFA_dom_sf"/>
</dbReference>
<dbReference type="EMBL" id="MLAK01000600">
    <property type="protein sequence ID" value="OHT10865.1"/>
    <property type="molecule type" value="Genomic_DNA"/>
</dbReference>
<reference evidence="1" key="1">
    <citation type="submission" date="2016-10" db="EMBL/GenBank/DDBJ databases">
        <authorList>
            <person name="Benchimol M."/>
            <person name="Almeida L.G."/>
            <person name="Vasconcelos A.T."/>
            <person name="Perreira-Neves A."/>
            <person name="Rosa I.A."/>
            <person name="Tasca T."/>
            <person name="Bogo M.R."/>
            <person name="de Souza W."/>
        </authorList>
    </citation>
    <scope>NUCLEOTIDE SEQUENCE [LARGE SCALE GENOMIC DNA]</scope>
    <source>
        <strain evidence="1">K</strain>
    </source>
</reference>
<sequence>MSEASNQPENPFCCSSHSIIPNSKNDFHKMNIPLVVCLSPFTNFKENINTLAFPFQAAVKCYRCEALSSSPQQTHASWYCPVCGRKNSSTSSYMRDYMEKQSKWLVYDLPHPQNSKEALKYSFRQTVFLFVLEVSPATKESGFVHEALVRIKETIQNVHVGEVLIFLINESLHFPMIRNDSVSIVSSSDVLETVFPPKRKFFFRLDSQKKLLYEFIDAADKIEGSVVDISLLDMMKIVRMFCYRVNVSTIFFVSQMATGDWKNYQNFALETLHTIIPFDFFILDINKSDYSAIREMTLITNGFYNIYSQTQADLFASELVHRINELRYNEIKISAKVPPTLKIVDIRGCGVRTTSSTFTLLTMSPRNSVYFYLDFAGRQISHGTTLNLQFHVFHYDCKFKMKVRVINHSIKVYEGFEMTNNAANLYILLSGCVNQAIDTARETNNCVNSVKEMKKLNDIFHANKYASSYFRNQKTFELMMFENALKSSNILTKPDLWPLLLGKNPNDIVLFMAPVAYQIFLGEMSVIGPLHLSEIDFNKGSFYIKLANRQGVICLSLRENLQDWINAISIPPLSDAITQICTETRIEILHPSFSQMNIFYQRLIALMA</sequence>
<accession>A0A1J4KHM2</accession>
<dbReference type="PANTHER" id="PTHR13803:SF4">
    <property type="entry name" value="SECRETORY 24CD, ISOFORM C"/>
    <property type="match status" value="1"/>
</dbReference>
<dbReference type="VEuPathDB" id="TrichDB:TRFO_19761"/>
<dbReference type="InterPro" id="IPR036174">
    <property type="entry name" value="Znf_Sec23_Sec24_sf"/>
</dbReference>
<keyword evidence="2" id="KW-1185">Reference proteome</keyword>
<dbReference type="GeneID" id="94835692"/>
<dbReference type="Proteomes" id="UP000179807">
    <property type="component" value="Unassembled WGS sequence"/>
</dbReference>
<dbReference type="GO" id="GO:0030127">
    <property type="term" value="C:COPII vesicle coat"/>
    <property type="evidence" value="ECO:0007669"/>
    <property type="project" value="InterPro"/>
</dbReference>
<dbReference type="InterPro" id="IPR050550">
    <property type="entry name" value="SEC23_SEC24_subfamily"/>
</dbReference>
<comment type="caution">
    <text evidence="1">The sequence shown here is derived from an EMBL/GenBank/DDBJ whole genome shotgun (WGS) entry which is preliminary data.</text>
</comment>
<evidence type="ECO:0000313" key="1">
    <source>
        <dbReference type="EMBL" id="OHT10865.1"/>
    </source>
</evidence>
<evidence type="ECO:0000313" key="2">
    <source>
        <dbReference type="Proteomes" id="UP000179807"/>
    </source>
</evidence>
<dbReference type="SUPFAM" id="SSF53300">
    <property type="entry name" value="vWA-like"/>
    <property type="match status" value="1"/>
</dbReference>
<protein>
    <submittedName>
        <fullName evidence="1">Uncharacterized protein</fullName>
    </submittedName>
</protein>
<gene>
    <name evidence="1" type="ORF">TRFO_19761</name>
</gene>
<dbReference type="SUPFAM" id="SSF82919">
    <property type="entry name" value="Zn-finger domain of Sec23/24"/>
    <property type="match status" value="1"/>
</dbReference>
<dbReference type="PANTHER" id="PTHR13803">
    <property type="entry name" value="SEC24-RELATED PROTEIN"/>
    <property type="match status" value="1"/>
</dbReference>
<dbReference type="AlphaFoldDB" id="A0A1J4KHM2"/>
<name>A0A1J4KHM2_9EUKA</name>
<dbReference type="RefSeq" id="XP_068364001.1">
    <property type="nucleotide sequence ID" value="XM_068500988.1"/>
</dbReference>